<accession>A0A1C3H6P6</accession>
<evidence type="ECO:0000313" key="3">
    <source>
        <dbReference type="Proteomes" id="UP000190837"/>
    </source>
</evidence>
<gene>
    <name evidence="2" type="ORF">CHUV0807_2250</name>
</gene>
<proteinExistence type="predicted"/>
<protein>
    <submittedName>
        <fullName evidence="2">Uncharacterized protein</fullName>
    </submittedName>
</protein>
<keyword evidence="1" id="KW-1133">Transmembrane helix</keyword>
<name>A0A1C3H6P6_9GAMM</name>
<evidence type="ECO:0000313" key="2">
    <source>
        <dbReference type="EMBL" id="SAM70903.1"/>
    </source>
</evidence>
<reference evidence="3" key="1">
    <citation type="submission" date="2016-04" db="EMBL/GenBank/DDBJ databases">
        <authorList>
            <person name="Tagini F."/>
        </authorList>
    </citation>
    <scope>NUCLEOTIDE SEQUENCE [LARGE SCALE GENOMIC DNA]</scope>
    <source>
        <strain evidence="3">CHUV0807</strain>
    </source>
</reference>
<keyword evidence="1" id="KW-0812">Transmembrane</keyword>
<dbReference type="RefSeq" id="WP_079541939.1">
    <property type="nucleotide sequence ID" value="NZ_CP171111.1"/>
</dbReference>
<dbReference type="EMBL" id="FKLO01000076">
    <property type="protein sequence ID" value="SAM70903.1"/>
    <property type="molecule type" value="Genomic_DNA"/>
</dbReference>
<keyword evidence="1" id="KW-0472">Membrane</keyword>
<feature type="transmembrane region" description="Helical" evidence="1">
    <location>
        <begin position="6"/>
        <end position="24"/>
    </location>
</feature>
<evidence type="ECO:0000256" key="1">
    <source>
        <dbReference type="SAM" id="Phobius"/>
    </source>
</evidence>
<dbReference type="AlphaFoldDB" id="A0A1C3H6P6"/>
<organism evidence="2 3">
    <name type="scientific">Cardiobacterium hominis</name>
    <dbReference type="NCBI Taxonomy" id="2718"/>
    <lineage>
        <taxon>Bacteria</taxon>
        <taxon>Pseudomonadati</taxon>
        <taxon>Pseudomonadota</taxon>
        <taxon>Gammaproteobacteria</taxon>
        <taxon>Cardiobacteriales</taxon>
        <taxon>Cardiobacteriaceae</taxon>
        <taxon>Cardiobacterium</taxon>
    </lineage>
</organism>
<dbReference type="Proteomes" id="UP000190837">
    <property type="component" value="Unassembled WGS sequence"/>
</dbReference>
<sequence>MKYLPVYLFVGFITLILIVLPFIARDESQKIYLPGALEKKLLQKAERIHKKIQAALQTLKIRAAAEHIPPKTLISAQEAIARYGDRPGSQIADNYDDDNAPVLIYHGDLTLNGDLNSAWLQQQAAELHAAAYRNHIIIDGNLTLQGALLDDAALNLSVSGNVQADYLHSADGHLEILGDLDSALGISGAGNQGTLHIAGKIRAPYLLSQEHAMPREADNHDYIHIESGDIGYHPAKFDGSQKIPLDDSISGGNNGWFWHYYKHSAKMLRPENYERGKFSPAQFLALVRNGENPFIPVPPPKKTQT</sequence>